<dbReference type="PANTHER" id="PTHR33568">
    <property type="entry name" value="DNA POLYMERASE"/>
    <property type="match status" value="1"/>
</dbReference>
<dbReference type="PROSITE" id="PS00116">
    <property type="entry name" value="DNA_POLYMERASE_B"/>
    <property type="match status" value="1"/>
</dbReference>
<evidence type="ECO:0000256" key="5">
    <source>
        <dbReference type="ARBA" id="ARBA00022705"/>
    </source>
</evidence>
<dbReference type="InterPro" id="IPR023211">
    <property type="entry name" value="DNA_pol_palm_dom_sf"/>
</dbReference>
<dbReference type="Pfam" id="PF03175">
    <property type="entry name" value="DNA_pol_B_2"/>
    <property type="match status" value="1"/>
</dbReference>
<proteinExistence type="inferred from homology"/>
<evidence type="ECO:0000256" key="8">
    <source>
        <dbReference type="ARBA" id="ARBA00049244"/>
    </source>
</evidence>
<dbReference type="Gene3D" id="3.90.1600.10">
    <property type="entry name" value="Palm domain of DNA polymerase"/>
    <property type="match status" value="1"/>
</dbReference>
<keyword evidence="4" id="KW-0548">Nucleotidyltransferase</keyword>
<reference evidence="11" key="1">
    <citation type="submission" date="2020-07" db="EMBL/GenBank/DDBJ databases">
        <title>Ethylene signaling mediates host invasion by parasitic plants.</title>
        <authorList>
            <person name="Yoshida S."/>
        </authorList>
    </citation>
    <scope>NUCLEOTIDE SEQUENCE</scope>
    <source>
        <strain evidence="11">Okayama</strain>
    </source>
</reference>
<gene>
    <name evidence="11" type="ORF">PHJA_002837800</name>
</gene>
<keyword evidence="3" id="KW-0808">Transferase</keyword>
<dbReference type="GO" id="GO:0006260">
    <property type="term" value="P:DNA replication"/>
    <property type="evidence" value="ECO:0007669"/>
    <property type="project" value="UniProtKB-KW"/>
</dbReference>
<keyword evidence="12" id="KW-1185">Reference proteome</keyword>
<accession>A0A830D2W4</accession>
<organism evidence="11 12">
    <name type="scientific">Phtheirospermum japonicum</name>
    <dbReference type="NCBI Taxonomy" id="374723"/>
    <lineage>
        <taxon>Eukaryota</taxon>
        <taxon>Viridiplantae</taxon>
        <taxon>Streptophyta</taxon>
        <taxon>Embryophyta</taxon>
        <taxon>Tracheophyta</taxon>
        <taxon>Spermatophyta</taxon>
        <taxon>Magnoliopsida</taxon>
        <taxon>eudicotyledons</taxon>
        <taxon>Gunneridae</taxon>
        <taxon>Pentapetalae</taxon>
        <taxon>asterids</taxon>
        <taxon>lamiids</taxon>
        <taxon>Lamiales</taxon>
        <taxon>Orobanchaceae</taxon>
        <taxon>Orobanchaceae incertae sedis</taxon>
        <taxon>Phtheirospermum</taxon>
    </lineage>
</organism>
<evidence type="ECO:0000259" key="10">
    <source>
        <dbReference type="Pfam" id="PF03175"/>
    </source>
</evidence>
<dbReference type="EC" id="2.7.7.7" evidence="2"/>
<evidence type="ECO:0000256" key="9">
    <source>
        <dbReference type="SAM" id="MobiDB-lite"/>
    </source>
</evidence>
<dbReference type="Proteomes" id="UP000653305">
    <property type="component" value="Unassembled WGS sequence"/>
</dbReference>
<evidence type="ECO:0000256" key="4">
    <source>
        <dbReference type="ARBA" id="ARBA00022695"/>
    </source>
</evidence>
<protein>
    <recommendedName>
        <fullName evidence="2">DNA-directed DNA polymerase</fullName>
        <ecNumber evidence="2">2.7.7.7</ecNumber>
    </recommendedName>
</protein>
<dbReference type="PANTHER" id="PTHR33568:SF3">
    <property type="entry name" value="DNA-DIRECTED DNA POLYMERASE"/>
    <property type="match status" value="1"/>
</dbReference>
<feature type="compositionally biased region" description="Basic and acidic residues" evidence="9">
    <location>
        <begin position="305"/>
        <end position="322"/>
    </location>
</feature>
<comment type="caution">
    <text evidence="11">The sequence shown here is derived from an EMBL/GenBank/DDBJ whole genome shotgun (WGS) entry which is preliminary data.</text>
</comment>
<evidence type="ECO:0000256" key="1">
    <source>
        <dbReference type="ARBA" id="ARBA00005755"/>
    </source>
</evidence>
<dbReference type="GO" id="GO:0000166">
    <property type="term" value="F:nucleotide binding"/>
    <property type="evidence" value="ECO:0007669"/>
    <property type="project" value="InterPro"/>
</dbReference>
<keyword evidence="6" id="KW-0239">DNA-directed DNA polymerase</keyword>
<dbReference type="EMBL" id="BMAC01001348">
    <property type="protein sequence ID" value="GFQ06938.1"/>
    <property type="molecule type" value="Genomic_DNA"/>
</dbReference>
<keyword evidence="5" id="KW-0235">DNA replication</keyword>
<dbReference type="AlphaFoldDB" id="A0A830D2W4"/>
<dbReference type="GO" id="GO:0003677">
    <property type="term" value="F:DNA binding"/>
    <property type="evidence" value="ECO:0007669"/>
    <property type="project" value="UniProtKB-KW"/>
</dbReference>
<dbReference type="SUPFAM" id="SSF56672">
    <property type="entry name" value="DNA/RNA polymerases"/>
    <property type="match status" value="1"/>
</dbReference>
<keyword evidence="7" id="KW-0238">DNA-binding</keyword>
<sequence>MKYYDEENNYIHIPNKNADSFIRSGYYGGHTDAYKKYGENLYYYDVNSLYPFIMKEYSFPADDSWELPQNTAVHISAAITANARILMYPYISRDDCYYTDTDSIILGNPLPEDEISTSVLGKFKLEDNIQKGFFLAAKAYAYTTYDDANNVIKFKGPAKDYVNLDWFQDQYEKPERRMQVTVKKKFSINWKKLEVFEKKTLFNLGIKQNTKRINLPEGNTKPFCLNDFSAANNYSIRVIRSLLKRCNLLEAEMKKYLIDRLNNKDKEMNEREKGKVTKVLSCKTKDGVIEKKEDLESINNTEIESSLKEEESDKTDDLKPDT</sequence>
<name>A0A830D2W4_9LAMI</name>
<dbReference type="InterPro" id="IPR043502">
    <property type="entry name" value="DNA/RNA_pol_sf"/>
</dbReference>
<dbReference type="InterPro" id="IPR017964">
    <property type="entry name" value="DNA-dir_DNA_pol_B_CS"/>
</dbReference>
<comment type="catalytic activity">
    <reaction evidence="8">
        <text>DNA(n) + a 2'-deoxyribonucleoside 5'-triphosphate = DNA(n+1) + diphosphate</text>
        <dbReference type="Rhea" id="RHEA:22508"/>
        <dbReference type="Rhea" id="RHEA-COMP:17339"/>
        <dbReference type="Rhea" id="RHEA-COMP:17340"/>
        <dbReference type="ChEBI" id="CHEBI:33019"/>
        <dbReference type="ChEBI" id="CHEBI:61560"/>
        <dbReference type="ChEBI" id="CHEBI:173112"/>
        <dbReference type="EC" id="2.7.7.7"/>
    </reaction>
</comment>
<dbReference type="GO" id="GO:0003887">
    <property type="term" value="F:DNA-directed DNA polymerase activity"/>
    <property type="evidence" value="ECO:0007669"/>
    <property type="project" value="UniProtKB-KW"/>
</dbReference>
<evidence type="ECO:0000256" key="3">
    <source>
        <dbReference type="ARBA" id="ARBA00022679"/>
    </source>
</evidence>
<evidence type="ECO:0000313" key="11">
    <source>
        <dbReference type="EMBL" id="GFQ06938.1"/>
    </source>
</evidence>
<evidence type="ECO:0000256" key="2">
    <source>
        <dbReference type="ARBA" id="ARBA00012417"/>
    </source>
</evidence>
<dbReference type="OrthoDB" id="913959at2759"/>
<evidence type="ECO:0000256" key="6">
    <source>
        <dbReference type="ARBA" id="ARBA00022932"/>
    </source>
</evidence>
<feature type="domain" description="DNA-directed DNA polymerase family B mitochondria/virus" evidence="10">
    <location>
        <begin position="2"/>
        <end position="73"/>
    </location>
</feature>
<evidence type="ECO:0000256" key="7">
    <source>
        <dbReference type="ARBA" id="ARBA00023125"/>
    </source>
</evidence>
<evidence type="ECO:0000313" key="12">
    <source>
        <dbReference type="Proteomes" id="UP000653305"/>
    </source>
</evidence>
<dbReference type="InterPro" id="IPR004868">
    <property type="entry name" value="DNA-dir_DNA_pol_B_mt/vir"/>
</dbReference>
<feature type="region of interest" description="Disordered" evidence="9">
    <location>
        <begin position="300"/>
        <end position="322"/>
    </location>
</feature>
<comment type="similarity">
    <text evidence="1">Belongs to the DNA polymerase type-B family.</text>
</comment>